<protein>
    <submittedName>
        <fullName evidence="3">DUF6350 family protein</fullName>
    </submittedName>
</protein>
<accession>A0ABZ1Z0Q4</accession>
<feature type="transmembrane region" description="Helical" evidence="2">
    <location>
        <begin position="255"/>
        <end position="280"/>
    </location>
</feature>
<evidence type="ECO:0000313" key="4">
    <source>
        <dbReference type="Proteomes" id="UP001432062"/>
    </source>
</evidence>
<feature type="transmembrane region" description="Helical" evidence="2">
    <location>
        <begin position="223"/>
        <end position="243"/>
    </location>
</feature>
<feature type="transmembrane region" description="Helical" evidence="2">
    <location>
        <begin position="178"/>
        <end position="197"/>
    </location>
</feature>
<feature type="transmembrane region" description="Helical" evidence="2">
    <location>
        <begin position="384"/>
        <end position="406"/>
    </location>
</feature>
<feature type="transmembrane region" description="Helical" evidence="2">
    <location>
        <begin position="292"/>
        <end position="312"/>
    </location>
</feature>
<dbReference type="InterPro" id="IPR045931">
    <property type="entry name" value="DUF6350"/>
</dbReference>
<reference evidence="3" key="1">
    <citation type="submission" date="2022-10" db="EMBL/GenBank/DDBJ databases">
        <title>The complete genomes of actinobacterial strains from the NBC collection.</title>
        <authorList>
            <person name="Joergensen T.S."/>
            <person name="Alvarez Arevalo M."/>
            <person name="Sterndorff E.B."/>
            <person name="Faurdal D."/>
            <person name="Vuksanovic O."/>
            <person name="Mourched A.-S."/>
            <person name="Charusanti P."/>
            <person name="Shaw S."/>
            <person name="Blin K."/>
            <person name="Weber T."/>
        </authorList>
    </citation>
    <scope>NUCLEOTIDE SEQUENCE</scope>
    <source>
        <strain evidence="3">NBC_01482</strain>
    </source>
</reference>
<dbReference type="Pfam" id="PF19877">
    <property type="entry name" value="DUF6350"/>
    <property type="match status" value="1"/>
</dbReference>
<dbReference type="Proteomes" id="UP001432062">
    <property type="component" value="Chromosome"/>
</dbReference>
<name>A0ABZ1Z0Q4_9NOCA</name>
<gene>
    <name evidence="3" type="ORF">OG563_13180</name>
</gene>
<keyword evidence="2" id="KW-1133">Transmembrane helix</keyword>
<organism evidence="3 4">
    <name type="scientific">Nocardia vinacea</name>
    <dbReference type="NCBI Taxonomy" id="96468"/>
    <lineage>
        <taxon>Bacteria</taxon>
        <taxon>Bacillati</taxon>
        <taxon>Actinomycetota</taxon>
        <taxon>Actinomycetes</taxon>
        <taxon>Mycobacteriales</taxon>
        <taxon>Nocardiaceae</taxon>
        <taxon>Nocardia</taxon>
    </lineage>
</organism>
<feature type="transmembrane region" description="Helical" evidence="2">
    <location>
        <begin position="52"/>
        <end position="77"/>
    </location>
</feature>
<dbReference type="EMBL" id="CP109441">
    <property type="protein sequence ID" value="WUV49058.1"/>
    <property type="molecule type" value="Genomic_DNA"/>
</dbReference>
<keyword evidence="4" id="KW-1185">Reference proteome</keyword>
<evidence type="ECO:0000256" key="1">
    <source>
        <dbReference type="SAM" id="MobiDB-lite"/>
    </source>
</evidence>
<feature type="transmembrane region" description="Helical" evidence="2">
    <location>
        <begin position="350"/>
        <end position="372"/>
    </location>
</feature>
<keyword evidence="2" id="KW-0812">Transmembrane</keyword>
<proteinExistence type="predicted"/>
<dbReference type="RefSeq" id="WP_329413501.1">
    <property type="nucleotide sequence ID" value="NZ_CP109441.1"/>
</dbReference>
<feature type="transmembrane region" description="Helical" evidence="2">
    <location>
        <begin position="318"/>
        <end position="338"/>
    </location>
</feature>
<feature type="transmembrane region" description="Helical" evidence="2">
    <location>
        <begin position="141"/>
        <end position="163"/>
    </location>
</feature>
<feature type="region of interest" description="Disordered" evidence="1">
    <location>
        <begin position="1"/>
        <end position="31"/>
    </location>
</feature>
<evidence type="ECO:0000256" key="2">
    <source>
        <dbReference type="SAM" id="Phobius"/>
    </source>
</evidence>
<evidence type="ECO:0000313" key="3">
    <source>
        <dbReference type="EMBL" id="WUV49058.1"/>
    </source>
</evidence>
<sequence>MSSSRSPLVRRTAESRGAPERSARSDRSTPRTSADIFDEVGFLSLTPERARVLLLVAARPTTYALVAVVVLILAALLSSGSSLAGTSGAIAAGWLAAHQVPLVIGKTSLELLPLLPTGLFAWATGRDCARAVEPDSSRADLGWIVGASLAGPLLVTAVCLAVAEDASGVVALQPPNTLAAFGWVGGVHLVGAAGGIASRRRLFTLLRLPDWAIAGTFGAGRTVVRLLTCAIVVVIVSFLAHWSRIGDTFHTAGNAAGVLGLILLSLAYLPNVVIATVGVLVGSGAQFGDASIGVFSVVGGPIPAVPLMAAVPTGPAEGWWPVLLLIPAAVGVLGGLDIGRTSHDRAAAPWATLTSAGVATVTLVLLGAVASGDLGTFGQFGLDLPIFAVVAFGWLAVAGYVGLVFARWFVVPIGAPVTGYDDEYADYEDDYYEDDYYDDDNDQYDDHYEDDHYDEYDDYAGPDFEVELDGELVDEQPALATSGAAGGYTFPDIVDAEVVEADLPESDRVDGR</sequence>
<keyword evidence="2" id="KW-0472">Membrane</keyword>
<feature type="compositionally biased region" description="Basic and acidic residues" evidence="1">
    <location>
        <begin position="11"/>
        <end position="29"/>
    </location>
</feature>